<dbReference type="Proteomes" id="UP001190700">
    <property type="component" value="Unassembled WGS sequence"/>
</dbReference>
<dbReference type="EMBL" id="LGRX02013120">
    <property type="protein sequence ID" value="KAK3266411.1"/>
    <property type="molecule type" value="Genomic_DNA"/>
</dbReference>
<sequence>MEGHLLGDALRPVPPTGQGLSSEPVLHPEVRLLRTPREAARGSRRFVGGGEGGRLALEVEDHGAQVGECGVGLARGVLVPVREVSAMKPRGGSHAGVAARLDIIYAA</sequence>
<comment type="caution">
    <text evidence="2">The sequence shown here is derived from an EMBL/GenBank/DDBJ whole genome shotgun (WGS) entry which is preliminary data.</text>
</comment>
<gene>
    <name evidence="2" type="ORF">CYMTET_24968</name>
</gene>
<feature type="region of interest" description="Disordered" evidence="1">
    <location>
        <begin position="1"/>
        <end position="24"/>
    </location>
</feature>
<proteinExistence type="predicted"/>
<keyword evidence="3" id="KW-1185">Reference proteome</keyword>
<reference evidence="2 3" key="1">
    <citation type="journal article" date="2015" name="Genome Biol. Evol.">
        <title>Comparative Genomics of a Bacterivorous Green Alga Reveals Evolutionary Causalities and Consequences of Phago-Mixotrophic Mode of Nutrition.</title>
        <authorList>
            <person name="Burns J.A."/>
            <person name="Paasch A."/>
            <person name="Narechania A."/>
            <person name="Kim E."/>
        </authorList>
    </citation>
    <scope>NUCLEOTIDE SEQUENCE [LARGE SCALE GENOMIC DNA]</scope>
    <source>
        <strain evidence="2 3">PLY_AMNH</strain>
    </source>
</reference>
<dbReference type="AlphaFoldDB" id="A0AAE0FUR3"/>
<evidence type="ECO:0000256" key="1">
    <source>
        <dbReference type="SAM" id="MobiDB-lite"/>
    </source>
</evidence>
<organism evidence="2 3">
    <name type="scientific">Cymbomonas tetramitiformis</name>
    <dbReference type="NCBI Taxonomy" id="36881"/>
    <lineage>
        <taxon>Eukaryota</taxon>
        <taxon>Viridiplantae</taxon>
        <taxon>Chlorophyta</taxon>
        <taxon>Pyramimonadophyceae</taxon>
        <taxon>Pyramimonadales</taxon>
        <taxon>Pyramimonadaceae</taxon>
        <taxon>Cymbomonas</taxon>
    </lineage>
</organism>
<name>A0AAE0FUR3_9CHLO</name>
<evidence type="ECO:0000313" key="2">
    <source>
        <dbReference type="EMBL" id="KAK3266411.1"/>
    </source>
</evidence>
<evidence type="ECO:0000313" key="3">
    <source>
        <dbReference type="Proteomes" id="UP001190700"/>
    </source>
</evidence>
<accession>A0AAE0FUR3</accession>
<protein>
    <submittedName>
        <fullName evidence="2">Uncharacterized protein</fullName>
    </submittedName>
</protein>